<reference evidence="3 4" key="1">
    <citation type="submission" date="2019-02" db="EMBL/GenBank/DDBJ databases">
        <title>Genomic Encyclopedia of Type Strains, Phase IV (KMG-IV): sequencing the most valuable type-strain genomes for metagenomic binning, comparative biology and taxonomic classification.</title>
        <authorList>
            <person name="Goeker M."/>
        </authorList>
    </citation>
    <scope>NUCLEOTIDE SEQUENCE [LARGE SCALE GENOMIC DNA]</scope>
    <source>
        <strain evidence="3 4">DSM 45622</strain>
    </source>
</reference>
<feature type="transmembrane region" description="Helical" evidence="2">
    <location>
        <begin position="57"/>
        <end position="76"/>
    </location>
</feature>
<evidence type="ECO:0000313" key="4">
    <source>
        <dbReference type="Proteomes" id="UP000293638"/>
    </source>
</evidence>
<feature type="transmembrane region" description="Helical" evidence="2">
    <location>
        <begin position="34"/>
        <end position="51"/>
    </location>
</feature>
<keyword evidence="4" id="KW-1185">Reference proteome</keyword>
<comment type="caution">
    <text evidence="3">The sequence shown here is derived from an EMBL/GenBank/DDBJ whole genome shotgun (WGS) entry which is preliminary data.</text>
</comment>
<dbReference type="InterPro" id="IPR021449">
    <property type="entry name" value="DUF3099"/>
</dbReference>
<dbReference type="AlphaFoldDB" id="A0A4Q7NG67"/>
<keyword evidence="2" id="KW-0472">Membrane</keyword>
<evidence type="ECO:0000313" key="3">
    <source>
        <dbReference type="EMBL" id="RZS82774.1"/>
    </source>
</evidence>
<evidence type="ECO:0000256" key="2">
    <source>
        <dbReference type="SAM" id="Phobius"/>
    </source>
</evidence>
<keyword evidence="2" id="KW-1133">Transmembrane helix</keyword>
<accession>A0A4Q7NG67</accession>
<dbReference type="Proteomes" id="UP000293638">
    <property type="component" value="Unassembled WGS sequence"/>
</dbReference>
<keyword evidence="2" id="KW-0812">Transmembrane</keyword>
<organism evidence="3 4">
    <name type="scientific">Motilibacter rhizosphaerae</name>
    <dbReference type="NCBI Taxonomy" id="598652"/>
    <lineage>
        <taxon>Bacteria</taxon>
        <taxon>Bacillati</taxon>
        <taxon>Actinomycetota</taxon>
        <taxon>Actinomycetes</taxon>
        <taxon>Motilibacterales</taxon>
        <taxon>Motilibacteraceae</taxon>
        <taxon>Motilibacter</taxon>
    </lineage>
</organism>
<dbReference type="EMBL" id="SGXD01000004">
    <property type="protein sequence ID" value="RZS82774.1"/>
    <property type="molecule type" value="Genomic_DNA"/>
</dbReference>
<protein>
    <submittedName>
        <fullName evidence="3">DUF3099 family protein</fullName>
    </submittedName>
</protein>
<dbReference type="RefSeq" id="WP_231116455.1">
    <property type="nucleotide sequence ID" value="NZ_SGXD01000004.1"/>
</dbReference>
<proteinExistence type="predicted"/>
<name>A0A4Q7NG67_9ACTN</name>
<dbReference type="Pfam" id="PF11298">
    <property type="entry name" value="DUF3099"/>
    <property type="match status" value="1"/>
</dbReference>
<gene>
    <name evidence="3" type="ORF">EV189_3169</name>
</gene>
<sequence length="113" mass="12467">MPAAQFRPDSRQAYEITGLARSRAEDIAARRRRYTFGMALRTICFVSAIVTTGWVRWTFVVGAIVLPYIAVVIANAGREPNRTLPPVAMPERRALPAPPSAQLPPQADHAAQR</sequence>
<evidence type="ECO:0000256" key="1">
    <source>
        <dbReference type="SAM" id="MobiDB-lite"/>
    </source>
</evidence>
<feature type="region of interest" description="Disordered" evidence="1">
    <location>
        <begin position="80"/>
        <end position="113"/>
    </location>
</feature>